<dbReference type="GO" id="GO:0006559">
    <property type="term" value="P:L-phenylalanine catabolic process"/>
    <property type="evidence" value="ECO:0007669"/>
    <property type="project" value="UniProtKB-KW"/>
</dbReference>
<feature type="binding site" evidence="10">
    <location>
        <position position="385"/>
    </location>
    <ligand>
        <name>Fe cation</name>
        <dbReference type="ChEBI" id="CHEBI:24875"/>
    </ligand>
</feature>
<comment type="cofactor">
    <cofactor evidence="10">
        <name>Fe cation</name>
        <dbReference type="ChEBI" id="CHEBI:24875"/>
    </cofactor>
    <text evidence="10">Binds 1 Fe cation per subunit.</text>
</comment>
<dbReference type="InterPro" id="IPR005956">
    <property type="entry name" value="4OHPhenylPyrv_dOase"/>
</dbReference>
<evidence type="ECO:0000256" key="5">
    <source>
        <dbReference type="ARBA" id="ARBA00022737"/>
    </source>
</evidence>
<dbReference type="InterPro" id="IPR029068">
    <property type="entry name" value="Glyas_Bleomycin-R_OHBP_Dase"/>
</dbReference>
<evidence type="ECO:0000313" key="12">
    <source>
        <dbReference type="EMBL" id="OUS43971.1"/>
    </source>
</evidence>
<dbReference type="EMBL" id="KZ155826">
    <property type="protein sequence ID" value="OUS43971.1"/>
    <property type="molecule type" value="Genomic_DNA"/>
</dbReference>
<keyword evidence="4 10" id="KW-0479">Metal-binding</keyword>
<keyword evidence="5" id="KW-0677">Repeat</keyword>
<evidence type="ECO:0000256" key="10">
    <source>
        <dbReference type="PIRSR" id="PIRSR009283-1"/>
    </source>
</evidence>
<dbReference type="PANTHER" id="PTHR11959">
    <property type="entry name" value="4-HYDROXYPHENYLPYRUVATE DIOXYGENASE"/>
    <property type="match status" value="1"/>
</dbReference>
<dbReference type="CDD" id="cd07250">
    <property type="entry name" value="HPPD_C_like"/>
    <property type="match status" value="1"/>
</dbReference>
<dbReference type="GO" id="GO:0006572">
    <property type="term" value="P:L-tyrosine catabolic process"/>
    <property type="evidence" value="ECO:0007669"/>
    <property type="project" value="UniProtKB-KW"/>
</dbReference>
<feature type="binding site" evidence="10">
    <location>
        <position position="216"/>
    </location>
    <ligand>
        <name>Fe cation</name>
        <dbReference type="ChEBI" id="CHEBI:24875"/>
    </ligand>
</feature>
<dbReference type="InterPro" id="IPR041735">
    <property type="entry name" value="4OHPhenylPyrv_dOase_C"/>
</dbReference>
<evidence type="ECO:0000256" key="1">
    <source>
        <dbReference type="ARBA" id="ARBA00005162"/>
    </source>
</evidence>
<feature type="domain" description="VOC" evidence="11">
    <location>
        <begin position="30"/>
        <end position="186"/>
    </location>
</feature>
<evidence type="ECO:0000256" key="2">
    <source>
        <dbReference type="ARBA" id="ARBA00005877"/>
    </source>
</evidence>
<proteinExistence type="inferred from homology"/>
<comment type="pathway">
    <text evidence="1">Amino-acid degradation; L-phenylalanine degradation; acetoacetate and fumarate from L-phenylalanine: step 3/6.</text>
</comment>
<evidence type="ECO:0000256" key="8">
    <source>
        <dbReference type="ARBA" id="ARBA00023232"/>
    </source>
</evidence>
<evidence type="ECO:0000256" key="9">
    <source>
        <dbReference type="PIRNR" id="PIRNR009283"/>
    </source>
</evidence>
<keyword evidence="12" id="KW-0670">Pyruvate</keyword>
<dbReference type="PROSITE" id="PS51819">
    <property type="entry name" value="VOC"/>
    <property type="match status" value="2"/>
</dbReference>
<dbReference type="GO" id="GO:0003868">
    <property type="term" value="F:4-hydroxyphenylpyruvate dioxygenase activity"/>
    <property type="evidence" value="ECO:0007669"/>
    <property type="project" value="InterPro"/>
</dbReference>
<reference evidence="12" key="1">
    <citation type="submission" date="2017-04" db="EMBL/GenBank/DDBJ databases">
        <title>Population genomics of picophytoplankton unveils novel chromosome hypervariability.</title>
        <authorList>
            <consortium name="DOE Joint Genome Institute"/>
            <person name="Blanc-Mathieu R."/>
            <person name="Krasovec M."/>
            <person name="Hebrard M."/>
            <person name="Yau S."/>
            <person name="Desgranges E."/>
            <person name="Martin J."/>
            <person name="Schackwitz W."/>
            <person name="Kuo A."/>
            <person name="Salin G."/>
            <person name="Donnadieu C."/>
            <person name="Desdevises Y."/>
            <person name="Sanchez-Ferandin S."/>
            <person name="Moreau H."/>
            <person name="Rivals E."/>
            <person name="Grigoriev I.V."/>
            <person name="Grimsley N."/>
            <person name="Eyre-Walker A."/>
            <person name="Piganeau G."/>
        </authorList>
    </citation>
    <scope>NUCLEOTIDE SEQUENCE [LARGE SCALE GENOMIC DNA]</scope>
    <source>
        <strain evidence="12">RCC 1115</strain>
    </source>
</reference>
<protein>
    <recommendedName>
        <fullName evidence="3 9">4-hydroxyphenylpyruvate dioxygenase</fullName>
    </recommendedName>
</protein>
<dbReference type="GO" id="GO:0046872">
    <property type="term" value="F:metal ion binding"/>
    <property type="evidence" value="ECO:0007669"/>
    <property type="project" value="UniProtKB-KW"/>
</dbReference>
<dbReference type="eggNOG" id="KOG0638">
    <property type="taxonomic scope" value="Eukaryota"/>
</dbReference>
<keyword evidence="7 10" id="KW-0408">Iron</keyword>
<evidence type="ECO:0000256" key="4">
    <source>
        <dbReference type="ARBA" id="ARBA00022723"/>
    </source>
</evidence>
<evidence type="ECO:0000256" key="6">
    <source>
        <dbReference type="ARBA" id="ARBA00022878"/>
    </source>
</evidence>
<organism evidence="12">
    <name type="scientific">Ostreococcus tauri</name>
    <name type="common">Marine green alga</name>
    <dbReference type="NCBI Taxonomy" id="70448"/>
    <lineage>
        <taxon>Eukaryota</taxon>
        <taxon>Viridiplantae</taxon>
        <taxon>Chlorophyta</taxon>
        <taxon>Mamiellophyceae</taxon>
        <taxon>Mamiellales</taxon>
        <taxon>Bathycoccaceae</taxon>
        <taxon>Ostreococcus</taxon>
    </lineage>
</organism>
<dbReference type="FunFam" id="3.10.180.10:FF:000013">
    <property type="entry name" value="4-hydroxyphenylpyruvate dioxygenase"/>
    <property type="match status" value="1"/>
</dbReference>
<sequence length="432" mass="47626">MTTSASGRKLVGHANFVRCNPLSDAFECVGFDHVEFWCGDATNAASRFGVGLGMSLRAKSDASTGNGIYASYAMKSHDLTFVFTAPYGDDERAVGCGGSSVNVPHPGNERGAMMRFFERHGLAARAVGLRVGDARAAYEEAMKRGARGVLEPTEMRHEKHDGCVKGTQIISEVELYGDVVLRFVSRADGFDGDFLCNYEATRDVPSVSYGLRRLDHAVGNVHNLLETVDYIMKITGFHEFAEFTAEDIGTIDSGLNSMVLANNNEYVLLPVNEPTFGTKRKSQIQTYLEQNNGPGLQHLALKTDDIFTTVREMRKYSHMHGGFDFQAPASDDYYKHLKEKIGDALTDEQYALVEELGLLVDKDDQGVLIQVFTKPVGDRPTLFLEIIQRVGCMRKKADTDELEQVAGCGGFGKGNFSELFKSIEAYEKTLNI</sequence>
<dbReference type="Proteomes" id="UP000195557">
    <property type="component" value="Unassembled WGS sequence"/>
</dbReference>
<feature type="domain" description="VOC" evidence="11">
    <location>
        <begin position="213"/>
        <end position="374"/>
    </location>
</feature>
<dbReference type="PANTHER" id="PTHR11959:SF1">
    <property type="entry name" value="4-HYDROXYPHENYLPYRUVATE DIOXYGENASE"/>
    <property type="match status" value="1"/>
</dbReference>
<accession>A0A1Y5I3D6</accession>
<dbReference type="InterPro" id="IPR041736">
    <property type="entry name" value="4OHPhenylPyrv_dOase_N"/>
</dbReference>
<evidence type="ECO:0000259" key="11">
    <source>
        <dbReference type="PROSITE" id="PS51819"/>
    </source>
</evidence>
<dbReference type="Gene3D" id="3.10.180.10">
    <property type="entry name" value="2,3-Dihydroxybiphenyl 1,2-Dioxygenase, domain 1"/>
    <property type="match status" value="2"/>
</dbReference>
<dbReference type="PIRSF" id="PIRSF009283">
    <property type="entry name" value="HPP_dOase"/>
    <property type="match status" value="1"/>
</dbReference>
<keyword evidence="6" id="KW-0828">Tyrosine catabolism</keyword>
<evidence type="ECO:0000256" key="3">
    <source>
        <dbReference type="ARBA" id="ARBA00013222"/>
    </source>
</evidence>
<evidence type="ECO:0000256" key="7">
    <source>
        <dbReference type="ARBA" id="ARBA00023004"/>
    </source>
</evidence>
<gene>
    <name evidence="12" type="ORF">BE221DRAFT_99558</name>
</gene>
<dbReference type="InterPro" id="IPR037523">
    <property type="entry name" value="VOC_core"/>
</dbReference>
<dbReference type="AlphaFoldDB" id="A0A1Y5I3D6"/>
<dbReference type="CDD" id="cd08342">
    <property type="entry name" value="HPPD_N_like"/>
    <property type="match status" value="1"/>
</dbReference>
<keyword evidence="12" id="KW-0223">Dioxygenase</keyword>
<feature type="binding site" evidence="10">
    <location>
        <position position="298"/>
    </location>
    <ligand>
        <name>Fe cation</name>
        <dbReference type="ChEBI" id="CHEBI:24875"/>
    </ligand>
</feature>
<dbReference type="SUPFAM" id="SSF54593">
    <property type="entry name" value="Glyoxalase/Bleomycin resistance protein/Dihydroxybiphenyl dioxygenase"/>
    <property type="match status" value="1"/>
</dbReference>
<name>A0A1Y5I3D6_OSTTA</name>
<keyword evidence="12" id="KW-0560">Oxidoreductase</keyword>
<keyword evidence="8" id="KW-0585">Phenylalanine catabolism</keyword>
<dbReference type="NCBIfam" id="TIGR01263">
    <property type="entry name" value="4HPPD"/>
    <property type="match status" value="1"/>
</dbReference>
<comment type="similarity">
    <text evidence="2 9">Belongs to the 4HPPD family.</text>
</comment>